<comment type="caution">
    <text evidence="1">The sequence shown here is derived from an EMBL/GenBank/DDBJ whole genome shotgun (WGS) entry which is preliminary data.</text>
</comment>
<organism evidence="1 2">
    <name type="scientific">Paramecium sonneborni</name>
    <dbReference type="NCBI Taxonomy" id="65129"/>
    <lineage>
        <taxon>Eukaryota</taxon>
        <taxon>Sar</taxon>
        <taxon>Alveolata</taxon>
        <taxon>Ciliophora</taxon>
        <taxon>Intramacronucleata</taxon>
        <taxon>Oligohymenophorea</taxon>
        <taxon>Peniculida</taxon>
        <taxon>Parameciidae</taxon>
        <taxon>Paramecium</taxon>
    </lineage>
</organism>
<gene>
    <name evidence="1" type="ORF">PSON_ATCC_30995.1.T2130010</name>
</gene>
<dbReference type="Proteomes" id="UP000692954">
    <property type="component" value="Unassembled WGS sequence"/>
</dbReference>
<proteinExistence type="predicted"/>
<keyword evidence="2" id="KW-1185">Reference proteome</keyword>
<protein>
    <submittedName>
        <fullName evidence="1">Uncharacterized protein</fullName>
    </submittedName>
</protein>
<reference evidence="1" key="1">
    <citation type="submission" date="2021-01" db="EMBL/GenBank/DDBJ databases">
        <authorList>
            <consortium name="Genoscope - CEA"/>
            <person name="William W."/>
        </authorList>
    </citation>
    <scope>NUCLEOTIDE SEQUENCE</scope>
</reference>
<evidence type="ECO:0000313" key="2">
    <source>
        <dbReference type="Proteomes" id="UP000692954"/>
    </source>
</evidence>
<accession>A0A8S1RPE2</accession>
<dbReference type="AlphaFoldDB" id="A0A8S1RPE2"/>
<evidence type="ECO:0000313" key="1">
    <source>
        <dbReference type="EMBL" id="CAD8129267.1"/>
    </source>
</evidence>
<dbReference type="EMBL" id="CAJJDN010000213">
    <property type="protein sequence ID" value="CAD8129267.1"/>
    <property type="molecule type" value="Genomic_DNA"/>
</dbReference>
<name>A0A8S1RPE2_9CILI</name>
<sequence>MATTKYVTLTAKRGRGEKISLKAANINYANCNAWLDGYTGASSACEFIH</sequence>